<accession>A0AB39HNH0</accession>
<dbReference type="EMBL" id="CP162599">
    <property type="protein sequence ID" value="XDK33901.1"/>
    <property type="molecule type" value="Genomic_DNA"/>
</dbReference>
<feature type="region of interest" description="Disordered" evidence="1">
    <location>
        <begin position="58"/>
        <end position="87"/>
    </location>
</feature>
<evidence type="ECO:0000313" key="2">
    <source>
        <dbReference type="EMBL" id="XDK33901.1"/>
    </source>
</evidence>
<organism evidence="2">
    <name type="scientific">Ornithinibacillus sp. 4-3</name>
    <dbReference type="NCBI Taxonomy" id="3231488"/>
    <lineage>
        <taxon>Bacteria</taxon>
        <taxon>Bacillati</taxon>
        <taxon>Bacillota</taxon>
        <taxon>Bacilli</taxon>
        <taxon>Bacillales</taxon>
        <taxon>Bacillaceae</taxon>
        <taxon>Ornithinibacillus</taxon>
    </lineage>
</organism>
<name>A0AB39HNH0_9BACI</name>
<evidence type="ECO:0000256" key="1">
    <source>
        <dbReference type="SAM" id="MobiDB-lite"/>
    </source>
</evidence>
<reference evidence="2" key="1">
    <citation type="submission" date="2024-07" db="EMBL/GenBank/DDBJ databases">
        <title>Halotolerant mesophilic bacterium Ornithinibacillus sp. 4-3, sp. nov., isolated from soil.</title>
        <authorList>
            <person name="Sidarenka A.V."/>
            <person name="Guliayeva D.E."/>
            <person name="Leanovich S.I."/>
            <person name="Hileuskaya K.S."/>
            <person name="Akhremchuk A.E."/>
            <person name="Sikolenko M.A."/>
            <person name="Valentovich L.N."/>
        </authorList>
    </citation>
    <scope>NUCLEOTIDE SEQUENCE</scope>
    <source>
        <strain evidence="2">4-3</strain>
    </source>
</reference>
<proteinExistence type="predicted"/>
<gene>
    <name evidence="2" type="ORF">AB4Y30_05975</name>
</gene>
<dbReference type="AlphaFoldDB" id="A0AB39HNH0"/>
<sequence length="87" mass="10684">MGYLLPITLNRYRDYHVRSIMGKEKNYHIEKAAKVTPTPFNQLLEEEKRKYQRFNRRDKRKNLHRYSDNQQKPVADEWGGHLFHKRV</sequence>
<dbReference type="RefSeq" id="WP_368654579.1">
    <property type="nucleotide sequence ID" value="NZ_CP162599.1"/>
</dbReference>
<protein>
    <submittedName>
        <fullName evidence="2">Uncharacterized protein</fullName>
    </submittedName>
</protein>